<protein>
    <recommendedName>
        <fullName evidence="5">Short-chain dehydrogenase</fullName>
    </recommendedName>
</protein>
<keyword evidence="4" id="KW-1185">Reference proteome</keyword>
<evidence type="ECO:0000256" key="1">
    <source>
        <dbReference type="ARBA" id="ARBA00006484"/>
    </source>
</evidence>
<evidence type="ECO:0000256" key="2">
    <source>
        <dbReference type="ARBA" id="ARBA00023002"/>
    </source>
</evidence>
<accession>A0ABT7UWG6</accession>
<comment type="caution">
    <text evidence="3">The sequence shown here is derived from an EMBL/GenBank/DDBJ whole genome shotgun (WGS) entry which is preliminary data.</text>
</comment>
<keyword evidence="2" id="KW-0560">Oxidoreductase</keyword>
<dbReference type="Proteomes" id="UP001529343">
    <property type="component" value="Unassembled WGS sequence"/>
</dbReference>
<evidence type="ECO:0000313" key="3">
    <source>
        <dbReference type="EMBL" id="MDM8265882.1"/>
    </source>
</evidence>
<dbReference type="Gene3D" id="3.40.50.720">
    <property type="entry name" value="NAD(P)-binding Rossmann-like Domain"/>
    <property type="match status" value="1"/>
</dbReference>
<evidence type="ECO:0000313" key="4">
    <source>
        <dbReference type="Proteomes" id="UP001529343"/>
    </source>
</evidence>
<evidence type="ECO:0008006" key="5">
    <source>
        <dbReference type="Google" id="ProtNLM"/>
    </source>
</evidence>
<sequence>MVVEPGGFRTAFYGDNLKGTQKDSADYKATAWKTHKENVKNDHREPGDPLKAGKVIVETIAKDDPPKTLFLGSDAVAFVSGQLKQRLQEIADWQDVSKRTDY</sequence>
<dbReference type="EMBL" id="JAUDDW010000003">
    <property type="protein sequence ID" value="MDM8265882.1"/>
    <property type="molecule type" value="Genomic_DNA"/>
</dbReference>
<gene>
    <name evidence="3" type="ORF">QUW44_01675</name>
</gene>
<dbReference type="PANTHER" id="PTHR43976:SF16">
    <property type="entry name" value="SHORT-CHAIN DEHYDROGENASE_REDUCTASE FAMILY PROTEIN"/>
    <property type="match status" value="1"/>
</dbReference>
<reference evidence="4" key="1">
    <citation type="submission" date="2023-06" db="EMBL/GenBank/DDBJ databases">
        <title>Identification and characterization of horizontal gene transfer across gut microbiota members of farm animals based on homology search.</title>
        <authorList>
            <person name="Zeman M."/>
            <person name="Kubasova T."/>
            <person name="Jahodarova E."/>
            <person name="Nykrynova M."/>
            <person name="Rychlik I."/>
        </authorList>
    </citation>
    <scope>NUCLEOTIDE SEQUENCE [LARGE SCALE GENOMIC DNA]</scope>
    <source>
        <strain evidence="4">161_Gplus</strain>
    </source>
</reference>
<proteinExistence type="inferred from homology"/>
<comment type="similarity">
    <text evidence="1">Belongs to the short-chain dehydrogenases/reductases (SDR) family.</text>
</comment>
<name>A0ABT7UWG6_9LACO</name>
<dbReference type="PANTHER" id="PTHR43976">
    <property type="entry name" value="SHORT CHAIN DEHYDROGENASE"/>
    <property type="match status" value="1"/>
</dbReference>
<dbReference type="RefSeq" id="WP_289585721.1">
    <property type="nucleotide sequence ID" value="NZ_JAUDDW010000003.1"/>
</dbReference>
<dbReference type="InterPro" id="IPR051911">
    <property type="entry name" value="SDR_oxidoreductase"/>
</dbReference>
<organism evidence="3 4">
    <name type="scientific">Limosilactobacillus pontis</name>
    <dbReference type="NCBI Taxonomy" id="35787"/>
    <lineage>
        <taxon>Bacteria</taxon>
        <taxon>Bacillati</taxon>
        <taxon>Bacillota</taxon>
        <taxon>Bacilli</taxon>
        <taxon>Lactobacillales</taxon>
        <taxon>Lactobacillaceae</taxon>
        <taxon>Limosilactobacillus</taxon>
    </lineage>
</organism>